<dbReference type="AlphaFoldDB" id="A0AAV0WKB0"/>
<evidence type="ECO:0000313" key="2">
    <source>
        <dbReference type="Proteomes" id="UP001160148"/>
    </source>
</evidence>
<evidence type="ECO:0008006" key="3">
    <source>
        <dbReference type="Google" id="ProtNLM"/>
    </source>
</evidence>
<dbReference type="PANTHER" id="PTHR47160">
    <property type="entry name" value="PUTATIVE-RELATED"/>
    <property type="match status" value="1"/>
</dbReference>
<organism evidence="1 2">
    <name type="scientific">Macrosiphum euphorbiae</name>
    <name type="common">potato aphid</name>
    <dbReference type="NCBI Taxonomy" id="13131"/>
    <lineage>
        <taxon>Eukaryota</taxon>
        <taxon>Metazoa</taxon>
        <taxon>Ecdysozoa</taxon>
        <taxon>Arthropoda</taxon>
        <taxon>Hexapoda</taxon>
        <taxon>Insecta</taxon>
        <taxon>Pterygota</taxon>
        <taxon>Neoptera</taxon>
        <taxon>Paraneoptera</taxon>
        <taxon>Hemiptera</taxon>
        <taxon>Sternorrhyncha</taxon>
        <taxon>Aphidomorpha</taxon>
        <taxon>Aphidoidea</taxon>
        <taxon>Aphididae</taxon>
        <taxon>Macrosiphini</taxon>
        <taxon>Macrosiphum</taxon>
    </lineage>
</organism>
<comment type="caution">
    <text evidence="1">The sequence shown here is derived from an EMBL/GenBank/DDBJ whole genome shotgun (WGS) entry which is preliminary data.</text>
</comment>
<gene>
    <name evidence="1" type="ORF">MEUPH1_LOCUS12246</name>
</gene>
<reference evidence="1 2" key="1">
    <citation type="submission" date="2023-01" db="EMBL/GenBank/DDBJ databases">
        <authorList>
            <person name="Whitehead M."/>
        </authorList>
    </citation>
    <scope>NUCLEOTIDE SEQUENCE [LARGE SCALE GENOMIC DNA]</scope>
</reference>
<proteinExistence type="predicted"/>
<name>A0AAV0WKB0_9HEMI</name>
<protein>
    <recommendedName>
        <fullName evidence="3">MULE transposase domain-containing protein</fullName>
    </recommendedName>
</protein>
<dbReference type="Proteomes" id="UP001160148">
    <property type="component" value="Unassembled WGS sequence"/>
</dbReference>
<evidence type="ECO:0000313" key="1">
    <source>
        <dbReference type="EMBL" id="CAI6356520.1"/>
    </source>
</evidence>
<dbReference type="EMBL" id="CARXXK010000002">
    <property type="protein sequence ID" value="CAI6356520.1"/>
    <property type="molecule type" value="Genomic_DNA"/>
</dbReference>
<accession>A0AAV0WKB0</accession>
<dbReference type="PANTHER" id="PTHR47160:SF10">
    <property type="entry name" value="MULE TRANSPOSASE DOMAIN-CONTAINING PROTEIN"/>
    <property type="match status" value="1"/>
</dbReference>
<sequence length="459" mass="54017">MEDFQIILSERGKELVLHKTNKYRFRRQREDGILKWLSTNKVCSTSVLTTSDKKSICEFSGEHICSENSVQKIERQILRENCKRKCEEDLSTKPLKMIRTELLNNTVTEIVKEDIKTVRKTMYEKRRKHYPTFPKSFDEAIDQLKNLHEDDFFQFKGNQFVHVHDDKNIICLTTSSNINLLAESTEFFADGTFDYAPRFFLQLYTIHCYKNRFYVPLVYFFLPDKSKQTYIEMWRFLLKISLKLSNRSFDIKQLHLDFEIGAHEALRNIFPGAIIETCRFHLGQSWWRKINGGSQLRTAYNNQNDELSKWLKLFLGLPFIPYLEVEDAFVELMTVCPSPVGNLFSDYVLSNYIEPDALFPPNLWASRPTLNPRTTNGAESFHRTYNSQFHNTHPPIHLVISILKETQADTETIISSINKGRKKIVAKKDLDRIKLTIQSYNDYKNHHNILQYLKTISCY</sequence>
<keyword evidence="2" id="KW-1185">Reference proteome</keyword>